<dbReference type="AlphaFoldDB" id="A0A1Q9E5N8"/>
<dbReference type="Proteomes" id="UP000186817">
    <property type="component" value="Unassembled WGS sequence"/>
</dbReference>
<dbReference type="InterPro" id="IPR036770">
    <property type="entry name" value="Ankyrin_rpt-contain_sf"/>
</dbReference>
<feature type="compositionally biased region" description="Acidic residues" evidence="3">
    <location>
        <begin position="25"/>
        <end position="38"/>
    </location>
</feature>
<keyword evidence="5" id="KW-1185">Reference proteome</keyword>
<dbReference type="EMBL" id="LSRX01000256">
    <property type="protein sequence ID" value="OLQ02735.1"/>
    <property type="molecule type" value="Genomic_DNA"/>
</dbReference>
<dbReference type="Gene3D" id="1.25.40.20">
    <property type="entry name" value="Ankyrin repeat-containing domain"/>
    <property type="match status" value="2"/>
</dbReference>
<gene>
    <name evidence="4" type="primary">mtpn</name>
    <name evidence="4" type="ORF">AK812_SmicGene14409</name>
</gene>
<dbReference type="SUPFAM" id="SSF48403">
    <property type="entry name" value="Ankyrin repeat"/>
    <property type="match status" value="1"/>
</dbReference>
<dbReference type="PANTHER" id="PTHR24166:SF48">
    <property type="entry name" value="PROTEIN VAPYRIN"/>
    <property type="match status" value="1"/>
</dbReference>
<evidence type="ECO:0000313" key="5">
    <source>
        <dbReference type="Proteomes" id="UP000186817"/>
    </source>
</evidence>
<comment type="caution">
    <text evidence="4">The sequence shown here is derived from an EMBL/GenBank/DDBJ whole genome shotgun (WGS) entry which is preliminary data.</text>
</comment>
<accession>A0A1Q9E5N8</accession>
<dbReference type="InterPro" id="IPR050889">
    <property type="entry name" value="Dendritic_Spine_Reg/Scaffold"/>
</dbReference>
<dbReference type="PANTHER" id="PTHR24166">
    <property type="entry name" value="ROLLING PEBBLES, ISOFORM B"/>
    <property type="match status" value="1"/>
</dbReference>
<name>A0A1Q9E5N8_SYMMI</name>
<evidence type="ECO:0000256" key="2">
    <source>
        <dbReference type="ARBA" id="ARBA00023043"/>
    </source>
</evidence>
<reference evidence="4 5" key="1">
    <citation type="submission" date="2016-02" db="EMBL/GenBank/DDBJ databases">
        <title>Genome analysis of coral dinoflagellate symbionts highlights evolutionary adaptations to a symbiotic lifestyle.</title>
        <authorList>
            <person name="Aranda M."/>
            <person name="Li Y."/>
            <person name="Liew Y.J."/>
            <person name="Baumgarten S."/>
            <person name="Simakov O."/>
            <person name="Wilson M."/>
            <person name="Piel J."/>
            <person name="Ashoor H."/>
            <person name="Bougouffa S."/>
            <person name="Bajic V.B."/>
            <person name="Ryu T."/>
            <person name="Ravasi T."/>
            <person name="Bayer T."/>
            <person name="Micklem G."/>
            <person name="Kim H."/>
            <person name="Bhak J."/>
            <person name="Lajeunesse T.C."/>
            <person name="Voolstra C.R."/>
        </authorList>
    </citation>
    <scope>NUCLEOTIDE SEQUENCE [LARGE SCALE GENOMIC DNA]</scope>
    <source>
        <strain evidence="4 5">CCMP2467</strain>
    </source>
</reference>
<organism evidence="4 5">
    <name type="scientific">Symbiodinium microadriaticum</name>
    <name type="common">Dinoflagellate</name>
    <name type="synonym">Zooxanthella microadriatica</name>
    <dbReference type="NCBI Taxonomy" id="2951"/>
    <lineage>
        <taxon>Eukaryota</taxon>
        <taxon>Sar</taxon>
        <taxon>Alveolata</taxon>
        <taxon>Dinophyceae</taxon>
        <taxon>Suessiales</taxon>
        <taxon>Symbiodiniaceae</taxon>
        <taxon>Symbiodinium</taxon>
    </lineage>
</organism>
<keyword evidence="1" id="KW-0677">Repeat</keyword>
<dbReference type="SMART" id="SM00248">
    <property type="entry name" value="ANK"/>
    <property type="match status" value="4"/>
</dbReference>
<dbReference type="Pfam" id="PF12796">
    <property type="entry name" value="Ank_2"/>
    <property type="match status" value="1"/>
</dbReference>
<sequence length="815" mass="88655">MAEDGVTKDTWSPGIGAVEQSVEQQADDDDGGDDEDDENSKLLGVDKAMALTLPNRSKAYFQAWNHSVTEVEALHAPGSTLCFADGTEIAQIEPGVFREALQARWDAGQRSALAAQEVFVSAKGNVCFTLVDSALPPPPAEDPAADSPGEVLHSPCCFELEFDPDGGVVAVSEYSLLDEGASPELAGWVARYFDCWNQHDPDAMQNLHAAELLGVNSTPASATEEDYPDGHCGKRGPRHCGILPVPIGGLPSTFLQMAFGHLARQPDVDSAGLRYIVENRECFYALFKTGGNWLNEEPLDMLKYGCVEAKVQGGEKDDSALDAKDAGKEEPLDMLKYGCVEAKAGLAAVVLSFIYLSDEVQYGPSSEDILRGWEQTWVAEAPRTSLRLFARAGGKRVIALRSEKGPRPNCEVLDFDDAGLCTSYIFADAERLLHRLATAIQFGPPQEVLQLVRRGLPLLADVELEVDGALLPGGTWLDLAMQMKRYKLCHQLLSFASPADEKAPEPELFEPSYLGDWGDEVALELPAVDAPLDPLGVKVEKMVQKSRFALAWAAQHGQVKILEQLLSLGAPATSEDPSGRTPLQAAAVAGRKKCLGVLLRAAWDSEPKQPEVEAWLEHWKLDREALMRDEEPAPPPEPAAAAEVEAAEKDLTAEFEAKQLALAKLQMAIAKRGAGEVWRLLIDDAYEAYFDLDPLGSETGNVVDLLLLHRRYRIAGQLLCSERGSDLAVHCRKAVVWSARDGQAELLEALLQRGASAEQSDSLGRSALLLACTRGHRRCAAALAAAEPQEDAADKVREWIRFWKMDLEVHAPEAD</sequence>
<evidence type="ECO:0000256" key="1">
    <source>
        <dbReference type="ARBA" id="ARBA00022737"/>
    </source>
</evidence>
<keyword evidence="2" id="KW-0040">ANK repeat</keyword>
<feature type="region of interest" description="Disordered" evidence="3">
    <location>
        <begin position="1"/>
        <end position="40"/>
    </location>
</feature>
<protein>
    <submittedName>
        <fullName evidence="4">Myotrophin</fullName>
    </submittedName>
</protein>
<evidence type="ECO:0000256" key="3">
    <source>
        <dbReference type="SAM" id="MobiDB-lite"/>
    </source>
</evidence>
<dbReference type="OrthoDB" id="467926at2759"/>
<dbReference type="InterPro" id="IPR002110">
    <property type="entry name" value="Ankyrin_rpt"/>
</dbReference>
<proteinExistence type="predicted"/>
<evidence type="ECO:0000313" key="4">
    <source>
        <dbReference type="EMBL" id="OLQ02735.1"/>
    </source>
</evidence>